<dbReference type="Proteomes" id="UP000241201">
    <property type="component" value="Unassembled WGS sequence"/>
</dbReference>
<keyword evidence="1" id="KW-0472">Membrane</keyword>
<evidence type="ECO:0000313" key="2">
    <source>
        <dbReference type="EMBL" id="PST35383.1"/>
    </source>
</evidence>
<keyword evidence="1" id="KW-1133">Transmembrane helix</keyword>
<sequence length="93" mass="11132">FDIADIIDLYHHERWNVENAYDVLKNSLNIEQYNTHNPIGIINETMGKVIFYNIEQIIFIESRKRIKQNKNVNMNIFQITNILSIYFIIMISL</sequence>
<keyword evidence="1" id="KW-0812">Transmembrane</keyword>
<accession>A0A2T3FJB9</accession>
<reference evidence="3" key="1">
    <citation type="submission" date="2018-03" db="EMBL/GenBank/DDBJ databases">
        <title>Lachnoclostridium SNUG30370 gen.nov., sp.nov., isolated from human faeces.</title>
        <authorList>
            <person name="Seo B."/>
            <person name="Jeon K."/>
            <person name="Ko G."/>
        </authorList>
    </citation>
    <scope>NUCLEOTIDE SEQUENCE [LARGE SCALE GENOMIC DNA]</scope>
    <source>
        <strain evidence="3">SNUG30370</strain>
    </source>
</reference>
<dbReference type="RefSeq" id="WP_204638439.1">
    <property type="nucleotide sequence ID" value="NZ_PYLP01000056.1"/>
</dbReference>
<gene>
    <name evidence="2" type="ORF">C7U55_13400</name>
</gene>
<dbReference type="GeneID" id="77472128"/>
<evidence type="ECO:0000256" key="1">
    <source>
        <dbReference type="SAM" id="Phobius"/>
    </source>
</evidence>
<keyword evidence="3" id="KW-1185">Reference proteome</keyword>
<dbReference type="EMBL" id="PYLP01000056">
    <property type="protein sequence ID" value="PST35383.1"/>
    <property type="molecule type" value="Genomic_DNA"/>
</dbReference>
<organism evidence="2 3">
    <name type="scientific">Faecalibacillus faecis</name>
    <dbReference type="NCBI Taxonomy" id="1982628"/>
    <lineage>
        <taxon>Bacteria</taxon>
        <taxon>Bacillati</taxon>
        <taxon>Bacillota</taxon>
        <taxon>Erysipelotrichia</taxon>
        <taxon>Erysipelotrichales</taxon>
        <taxon>Coprobacillaceae</taxon>
        <taxon>Faecalibacillus</taxon>
    </lineage>
</organism>
<name>A0A2T3FJB9_9FIRM</name>
<evidence type="ECO:0008006" key="4">
    <source>
        <dbReference type="Google" id="ProtNLM"/>
    </source>
</evidence>
<dbReference type="AlphaFoldDB" id="A0A2T3FJB9"/>
<feature type="non-terminal residue" evidence="2">
    <location>
        <position position="1"/>
    </location>
</feature>
<proteinExistence type="predicted"/>
<evidence type="ECO:0000313" key="3">
    <source>
        <dbReference type="Proteomes" id="UP000241201"/>
    </source>
</evidence>
<feature type="transmembrane region" description="Helical" evidence="1">
    <location>
        <begin position="72"/>
        <end position="91"/>
    </location>
</feature>
<protein>
    <recommendedName>
        <fullName evidence="4">Transposase IS4-like domain-containing protein</fullName>
    </recommendedName>
</protein>
<comment type="caution">
    <text evidence="2">The sequence shown here is derived from an EMBL/GenBank/DDBJ whole genome shotgun (WGS) entry which is preliminary data.</text>
</comment>